<evidence type="ECO:0000256" key="4">
    <source>
        <dbReference type="ARBA" id="ARBA00022525"/>
    </source>
</evidence>
<feature type="chain" id="PRO_5043091733" description="S-protein homolog" evidence="6">
    <location>
        <begin position="24"/>
        <end position="231"/>
    </location>
</feature>
<dbReference type="AlphaFoldDB" id="A0AAV1RUQ3"/>
<dbReference type="InterPro" id="IPR010264">
    <property type="entry name" value="Self-incomp_S1"/>
</dbReference>
<proteinExistence type="inferred from homology"/>
<protein>
    <recommendedName>
        <fullName evidence="6">S-protein homolog</fullName>
    </recommendedName>
</protein>
<sequence>MASSLTTSFSLLFILFNPFLALGSKPMPFEGSKAGACFKFTVHVINGFSSNAQPLLLNCWSKDDQLGNHTLYNGGDFHFKFGLTILGKTKFQCDFKWAEKHQHVDVFTDGKESDLCCDTNSCYWKAEDDGIYFCNDNQSYVKKFDCKNINMLLLLAPIEITLKMGCAKGFHTKLEIEISSIIECVVSEVIFLRPAMELEWLFIVAKAIDDMNPKLEAKGYFAIFQGYWFVT</sequence>
<evidence type="ECO:0000313" key="8">
    <source>
        <dbReference type="Proteomes" id="UP001314170"/>
    </source>
</evidence>
<dbReference type="PANTHER" id="PTHR31232">
    <property type="match status" value="1"/>
</dbReference>
<name>A0AAV1RUQ3_9ROSI</name>
<dbReference type="Proteomes" id="UP001314170">
    <property type="component" value="Unassembled WGS sequence"/>
</dbReference>
<evidence type="ECO:0000313" key="7">
    <source>
        <dbReference type="EMBL" id="CAK7339353.1"/>
    </source>
</evidence>
<evidence type="ECO:0000256" key="1">
    <source>
        <dbReference type="ARBA" id="ARBA00004613"/>
    </source>
</evidence>
<dbReference type="PANTHER" id="PTHR31232:SF137">
    <property type="entry name" value="S-PROTEIN HOMOLOG"/>
    <property type="match status" value="1"/>
</dbReference>
<keyword evidence="5 6" id="KW-0732">Signal</keyword>
<evidence type="ECO:0000256" key="5">
    <source>
        <dbReference type="ARBA" id="ARBA00022729"/>
    </source>
</evidence>
<comment type="subcellular location">
    <subcellularLocation>
        <location evidence="1 6">Secreted</location>
    </subcellularLocation>
</comment>
<organism evidence="7 8">
    <name type="scientific">Dovyalis caffra</name>
    <dbReference type="NCBI Taxonomy" id="77055"/>
    <lineage>
        <taxon>Eukaryota</taxon>
        <taxon>Viridiplantae</taxon>
        <taxon>Streptophyta</taxon>
        <taxon>Embryophyta</taxon>
        <taxon>Tracheophyta</taxon>
        <taxon>Spermatophyta</taxon>
        <taxon>Magnoliopsida</taxon>
        <taxon>eudicotyledons</taxon>
        <taxon>Gunneridae</taxon>
        <taxon>Pentapetalae</taxon>
        <taxon>rosids</taxon>
        <taxon>fabids</taxon>
        <taxon>Malpighiales</taxon>
        <taxon>Salicaceae</taxon>
        <taxon>Flacourtieae</taxon>
        <taxon>Dovyalis</taxon>
    </lineage>
</organism>
<feature type="signal peptide" evidence="6">
    <location>
        <begin position="1"/>
        <end position="23"/>
    </location>
</feature>
<keyword evidence="4 6" id="KW-0964">Secreted</keyword>
<gene>
    <name evidence="7" type="ORF">DCAF_LOCUS14404</name>
</gene>
<dbReference type="Pfam" id="PF05938">
    <property type="entry name" value="Self-incomp_S1"/>
    <property type="match status" value="1"/>
</dbReference>
<comment type="similarity">
    <text evidence="2 6">Belongs to the plant self-incompatibility (S1) protein family.</text>
</comment>
<evidence type="ECO:0000256" key="2">
    <source>
        <dbReference type="ARBA" id="ARBA00005581"/>
    </source>
</evidence>
<keyword evidence="3 6" id="KW-0713">Self-incompatibility</keyword>
<evidence type="ECO:0000256" key="6">
    <source>
        <dbReference type="RuleBase" id="RU367044"/>
    </source>
</evidence>
<keyword evidence="8" id="KW-1185">Reference proteome</keyword>
<comment type="caution">
    <text evidence="7">The sequence shown here is derived from an EMBL/GenBank/DDBJ whole genome shotgun (WGS) entry which is preliminary data.</text>
</comment>
<evidence type="ECO:0000256" key="3">
    <source>
        <dbReference type="ARBA" id="ARBA00022471"/>
    </source>
</evidence>
<accession>A0AAV1RUQ3</accession>
<dbReference type="GO" id="GO:0060320">
    <property type="term" value="P:rejection of self pollen"/>
    <property type="evidence" value="ECO:0007669"/>
    <property type="project" value="UniProtKB-KW"/>
</dbReference>
<reference evidence="7 8" key="1">
    <citation type="submission" date="2024-01" db="EMBL/GenBank/DDBJ databases">
        <authorList>
            <person name="Waweru B."/>
        </authorList>
    </citation>
    <scope>NUCLEOTIDE SEQUENCE [LARGE SCALE GENOMIC DNA]</scope>
</reference>
<dbReference type="EMBL" id="CAWUPB010001157">
    <property type="protein sequence ID" value="CAK7339353.1"/>
    <property type="molecule type" value="Genomic_DNA"/>
</dbReference>
<dbReference type="GO" id="GO:0005576">
    <property type="term" value="C:extracellular region"/>
    <property type="evidence" value="ECO:0007669"/>
    <property type="project" value="UniProtKB-SubCell"/>
</dbReference>